<protein>
    <recommendedName>
        <fullName evidence="3">Diphthine--ammonia ligase</fullName>
        <ecNumber evidence="2">6.3.1.14</ecNumber>
    </recommendedName>
    <alternativeName>
        <fullName evidence="7">Diphthamide synthase</fullName>
    </alternativeName>
    <alternativeName>
        <fullName evidence="8">Diphthamide synthetase</fullName>
    </alternativeName>
</protein>
<keyword evidence="4" id="KW-0436">Ligase</keyword>
<evidence type="ECO:0000313" key="11">
    <source>
        <dbReference type="EMBL" id="CDJ29674.1"/>
    </source>
</evidence>
<keyword evidence="6" id="KW-0067">ATP-binding</keyword>
<dbReference type="GO" id="GO:0017183">
    <property type="term" value="P:protein histidyl modification to diphthamide"/>
    <property type="evidence" value="ECO:0007669"/>
    <property type="project" value="TreeGrafter"/>
</dbReference>
<dbReference type="FunFam" id="3.90.1490.10:FF:000001">
    <property type="entry name" value="Diphthine--ammonia ligase"/>
    <property type="match status" value="1"/>
</dbReference>
<evidence type="ECO:0000256" key="9">
    <source>
        <dbReference type="ARBA" id="ARBA00048108"/>
    </source>
</evidence>
<reference evidence="11" key="2">
    <citation type="submission" date="2013-10" db="EMBL/GenBank/DDBJ databases">
        <authorList>
            <person name="Aslett M."/>
        </authorList>
    </citation>
    <scope>NUCLEOTIDE SEQUENCE [LARGE SCALE GENOMIC DNA]</scope>
    <source>
        <strain evidence="11">Houghton</strain>
    </source>
</reference>
<comment type="pathway">
    <text evidence="1">Protein modification; peptidyl-diphthamide biosynthesis.</text>
</comment>
<feature type="domain" description="Diphthamide synthase" evidence="10">
    <location>
        <begin position="6"/>
        <end position="217"/>
    </location>
</feature>
<organism evidence="11 12">
    <name type="scientific">Eimeria mitis</name>
    <dbReference type="NCBI Taxonomy" id="44415"/>
    <lineage>
        <taxon>Eukaryota</taxon>
        <taxon>Sar</taxon>
        <taxon>Alveolata</taxon>
        <taxon>Apicomplexa</taxon>
        <taxon>Conoidasida</taxon>
        <taxon>Coccidia</taxon>
        <taxon>Eucoccidiorida</taxon>
        <taxon>Eimeriorina</taxon>
        <taxon>Eimeriidae</taxon>
        <taxon>Eimeria</taxon>
    </lineage>
</organism>
<dbReference type="SUPFAM" id="SSF52402">
    <property type="entry name" value="Adenine nucleotide alpha hydrolases-like"/>
    <property type="match status" value="1"/>
</dbReference>
<dbReference type="OrthoDB" id="686384at2759"/>
<dbReference type="VEuPathDB" id="ToxoDB:EMH_0023800"/>
<keyword evidence="12" id="KW-1185">Reference proteome</keyword>
<dbReference type="RefSeq" id="XP_013352243.1">
    <property type="nucleotide sequence ID" value="XM_013496789.1"/>
</dbReference>
<dbReference type="CDD" id="cd01994">
    <property type="entry name" value="AANH_PF0828-like"/>
    <property type="match status" value="1"/>
</dbReference>
<reference evidence="11" key="1">
    <citation type="submission" date="2013-10" db="EMBL/GenBank/DDBJ databases">
        <title>Genomic analysis of the causative agents of coccidiosis in chickens.</title>
        <authorList>
            <person name="Reid A.J."/>
            <person name="Blake D."/>
            <person name="Billington K."/>
            <person name="Browne H."/>
            <person name="Dunn M."/>
            <person name="Hung S."/>
            <person name="Kawahara F."/>
            <person name="Miranda-Saavedra D."/>
            <person name="Mourier T."/>
            <person name="Nagra H."/>
            <person name="Otto T.D."/>
            <person name="Rawlings N."/>
            <person name="Sanchez A."/>
            <person name="Sanders M."/>
            <person name="Subramaniam C."/>
            <person name="Tay Y."/>
            <person name="Dear P."/>
            <person name="Doerig C."/>
            <person name="Gruber A."/>
            <person name="Parkinson J."/>
            <person name="Shirley M."/>
            <person name="Wan K.L."/>
            <person name="Berriman M."/>
            <person name="Tomley F."/>
            <person name="Pain A."/>
        </authorList>
    </citation>
    <scope>NUCLEOTIDE SEQUENCE [LARGE SCALE GENOMIC DNA]</scope>
    <source>
        <strain evidence="11">Houghton</strain>
    </source>
</reference>
<evidence type="ECO:0000256" key="2">
    <source>
        <dbReference type="ARBA" id="ARBA00012089"/>
    </source>
</evidence>
<dbReference type="InterPro" id="IPR030662">
    <property type="entry name" value="DPH6/MJ0570"/>
</dbReference>
<dbReference type="GO" id="GO:0005524">
    <property type="term" value="F:ATP binding"/>
    <property type="evidence" value="ECO:0007669"/>
    <property type="project" value="UniProtKB-KW"/>
</dbReference>
<name>U6JW83_9EIME</name>
<evidence type="ECO:0000256" key="1">
    <source>
        <dbReference type="ARBA" id="ARBA00005156"/>
    </source>
</evidence>
<evidence type="ECO:0000256" key="4">
    <source>
        <dbReference type="ARBA" id="ARBA00022598"/>
    </source>
</evidence>
<proteinExistence type="predicted"/>
<evidence type="ECO:0000256" key="6">
    <source>
        <dbReference type="ARBA" id="ARBA00022840"/>
    </source>
</evidence>
<keyword evidence="5" id="KW-0547">Nucleotide-binding</keyword>
<dbReference type="InterPro" id="IPR002761">
    <property type="entry name" value="Diphthami_syn_dom"/>
</dbReference>
<dbReference type="PANTHER" id="PTHR12196">
    <property type="entry name" value="DOMAIN OF UNKNOWN FUNCTION 71 DUF71 -CONTAINING PROTEIN"/>
    <property type="match status" value="1"/>
</dbReference>
<dbReference type="AlphaFoldDB" id="U6JW83"/>
<dbReference type="Proteomes" id="UP000030744">
    <property type="component" value="Unassembled WGS sequence"/>
</dbReference>
<evidence type="ECO:0000256" key="5">
    <source>
        <dbReference type="ARBA" id="ARBA00022741"/>
    </source>
</evidence>
<evidence type="ECO:0000256" key="7">
    <source>
        <dbReference type="ARBA" id="ARBA00029814"/>
    </source>
</evidence>
<sequence length="894" mass="97838">MRKIAVALVSGGKDSVYAIECARRVGFSIRAVATLLPRDNAVETDSYMYQSVGTSLGAAIAECLGVPHYSAHVKGRPVNTETLECTFQDDDELYDLQTLLERVKKANPDVDAVTCGAILSEYQRRRLESICGYVRLLPVCLMWNREQKGLLKSMIDWGLHAVVVKTASMGLSKKHLGHSVSDLFPHFLELNRQYDFHVCGEGGEYETVTLDCPLFTRGSIIVPDWEQICHSDDAMAPVWLQSPLQWKIAPKDPANSWPRVQSDANVRDLELLRIQPYQDLIDTAVNDWGVDVHDGESAAAPSFDGEGPTPGIDPTSACAWDECGNRTCHARTFSSGSILTGDICVTCSKEGGGTEGDVSPPPSISWIQIVRESMRTWLDEQLSKTVNGGMRARIVEAVCQVCCPDFIGIPHDVFEASGSGPVALTVFVTPLPRWVQLRLRIVLGRPEGFAIPPVFSLKSPTDDSLLHVHSVNLWVPSCFALGTYGMDRLASCCSCQGVRCELVSESSLSAAYLFLRGCDGRLPFTCDFPDEKCGTHPFFRRRGLQEYRALVPALYTALQTANAFVSMQYTRHLCYTGGANRGFPHNDGEHFADGTELGGLDSTEPQDINSATLRVPQLKTPPFVASCFVVFVTLTEGKAETKPKSDKNLGVVERLVRSLIARSSSRSDHSFSGDDTGNQSVVIVAEAPNLPGKARVLILPMWDISPRLGDRACSQVCRASHQRQDGEKYTATVTVVERFLEVRKDTESTGRGSGTGIRSVVACLSFQRRHGYAGCQSLEELVEELCSTLTHWLKAHSVQEGVASLYLGNTEEAVTTRGRERVIEVCVFYCPSYLCSLQMDSESFEAKCLQRIGAGCCASAAASCEFSPIITFFPVLNLSGGLFQIVAHTLSAYA</sequence>
<dbReference type="InterPro" id="IPR014729">
    <property type="entry name" value="Rossmann-like_a/b/a_fold"/>
</dbReference>
<dbReference type="FunFam" id="3.40.50.620:FF:000145">
    <property type="entry name" value="ATP-binding domain containing protein"/>
    <property type="match status" value="1"/>
</dbReference>
<dbReference type="GeneID" id="25377256"/>
<dbReference type="NCBIfam" id="TIGR00290">
    <property type="entry name" value="MJ0570_dom"/>
    <property type="match status" value="1"/>
</dbReference>
<dbReference type="EMBL" id="HG682052">
    <property type="protein sequence ID" value="CDJ29674.1"/>
    <property type="molecule type" value="Genomic_DNA"/>
</dbReference>
<evidence type="ECO:0000313" key="12">
    <source>
        <dbReference type="Proteomes" id="UP000030744"/>
    </source>
</evidence>
<accession>U6JW83</accession>
<dbReference type="PANTHER" id="PTHR12196:SF2">
    <property type="entry name" value="DIPHTHINE--AMMONIA LIGASE"/>
    <property type="match status" value="1"/>
</dbReference>
<evidence type="ECO:0000259" key="10">
    <source>
        <dbReference type="Pfam" id="PF01902"/>
    </source>
</evidence>
<evidence type="ECO:0000256" key="8">
    <source>
        <dbReference type="ARBA" id="ARBA00031552"/>
    </source>
</evidence>
<dbReference type="Pfam" id="PF01902">
    <property type="entry name" value="Diphthami_syn_2"/>
    <property type="match status" value="1"/>
</dbReference>
<comment type="catalytic activity">
    <reaction evidence="9">
        <text>diphthine-[translation elongation factor 2] + NH4(+) + ATP = diphthamide-[translation elongation factor 2] + AMP + diphosphate + H(+)</text>
        <dbReference type="Rhea" id="RHEA:19753"/>
        <dbReference type="Rhea" id="RHEA-COMP:10172"/>
        <dbReference type="Rhea" id="RHEA-COMP:10174"/>
        <dbReference type="ChEBI" id="CHEBI:15378"/>
        <dbReference type="ChEBI" id="CHEBI:16692"/>
        <dbReference type="ChEBI" id="CHEBI:28938"/>
        <dbReference type="ChEBI" id="CHEBI:30616"/>
        <dbReference type="ChEBI" id="CHEBI:33019"/>
        <dbReference type="ChEBI" id="CHEBI:82696"/>
        <dbReference type="ChEBI" id="CHEBI:456215"/>
        <dbReference type="EC" id="6.3.1.14"/>
    </reaction>
</comment>
<dbReference type="Gene3D" id="3.90.1490.10">
    <property type="entry name" value="putative n-type atp pyrophosphatase, domain 2"/>
    <property type="match status" value="1"/>
</dbReference>
<dbReference type="GO" id="GO:0017178">
    <property type="term" value="F:diphthine-ammonia ligase activity"/>
    <property type="evidence" value="ECO:0007669"/>
    <property type="project" value="UniProtKB-EC"/>
</dbReference>
<dbReference type="Gene3D" id="3.40.50.620">
    <property type="entry name" value="HUPs"/>
    <property type="match status" value="1"/>
</dbReference>
<gene>
    <name evidence="11" type="ORF">EMH_0023800</name>
</gene>
<evidence type="ECO:0000256" key="3">
    <source>
        <dbReference type="ARBA" id="ARBA00018426"/>
    </source>
</evidence>
<dbReference type="EC" id="6.3.1.14" evidence="2"/>